<feature type="compositionally biased region" description="Polar residues" evidence="2">
    <location>
        <begin position="104"/>
        <end position="114"/>
    </location>
</feature>
<evidence type="ECO:0000256" key="1">
    <source>
        <dbReference type="ARBA" id="ARBA00008309"/>
    </source>
</evidence>
<dbReference type="OMA" id="SASGWNT"/>
<dbReference type="Pfam" id="PF12516">
    <property type="entry name" value="DUF3719"/>
    <property type="match status" value="1"/>
</dbReference>
<feature type="region of interest" description="Disordered" evidence="2">
    <location>
        <begin position="666"/>
        <end position="692"/>
    </location>
</feature>
<dbReference type="HOGENOM" id="CLU_018180_1_1_1"/>
<dbReference type="EnsemblMetazoa" id="CapteT190185">
    <property type="protein sequence ID" value="CapteP190185"/>
    <property type="gene ID" value="CapteG190185"/>
</dbReference>
<name>R7UMD3_CAPTE</name>
<evidence type="ECO:0000313" key="5">
    <source>
        <dbReference type="EnsemblMetazoa" id="CapteP190185"/>
    </source>
</evidence>
<dbReference type="EMBL" id="AMQN01001164">
    <property type="status" value="NOT_ANNOTATED_CDS"/>
    <property type="molecule type" value="Genomic_DNA"/>
</dbReference>
<proteinExistence type="inferred from homology"/>
<sequence>MRNNCLQIRAVSIQAPLRSDAVQPRTYMGAPVYVQTKALMRRRGISRERSDHPIPEKAEDFTHFHFESYRPVYSDSQPTYSGTTSPSNGDSETIQSWVPMPYQPATTGNTTERSSMCSMGIEDEFDRQASMQVEALFAGIDSMLYEGQSGPSYLQGECHEWISTFPHLRILGRQMVPPQDLGFQIVETPRPASVSANLLTDVTENDISTSHSLNELSVSGKHVMAQTLPADLADNDVIGDLHEEVIEMDGMVEDIIAVDYFFGEDENYKASRRAKHGLPPVTPHACVKDNIAGHVFDAVWSEVAVIVQLCHIYTLHLLADSVLAAVTVARILEHCCARGDHRRCWRPLWTPQLKLNQGRPHSVQRLTSARNKVRGRLLAPIERAKTPGPEEERILTNNVLRGHRMMTQIDQISSPPLPFPRIGALPPIGLADEVDTPPPTAGAIQKHKVLSPLKQLISRIEIINTNVTNARVKPRTPQKHSPHPSQKARDNTAPLPLKPLKKKSTHSTPRASHARKHASPHPSKSVLVFRAPLRIERNPVKRHLLSQRASSAVHPDLDAQLALSRGGTDRQHALGGVSLDARPSTTHALYRSETPIGIGRRSSTPLGFNAMRLTIGTPNTTDKGGGRDLLLNITGSSINNPCHDPNLNPGSPTDIVDHDTFNLEGIPSPSRYASNLPPQMRRQKQTYNMPVR</sequence>
<dbReference type="InterPro" id="IPR022194">
    <property type="entry name" value="DUF3719"/>
</dbReference>
<dbReference type="Proteomes" id="UP000014760">
    <property type="component" value="Unassembled WGS sequence"/>
</dbReference>
<feature type="region of interest" description="Disordered" evidence="2">
    <location>
        <begin position="75"/>
        <end position="114"/>
    </location>
</feature>
<dbReference type="STRING" id="283909.R7UMD3"/>
<reference evidence="6" key="1">
    <citation type="submission" date="2012-12" db="EMBL/GenBank/DDBJ databases">
        <authorList>
            <person name="Hellsten U."/>
            <person name="Grimwood J."/>
            <person name="Chapman J.A."/>
            <person name="Shapiro H."/>
            <person name="Aerts A."/>
            <person name="Otillar R.P."/>
            <person name="Terry A.Y."/>
            <person name="Boore J.L."/>
            <person name="Simakov O."/>
            <person name="Marletaz F."/>
            <person name="Cho S.-J."/>
            <person name="Edsinger-Gonzales E."/>
            <person name="Havlak P."/>
            <person name="Kuo D.-H."/>
            <person name="Larsson T."/>
            <person name="Lv J."/>
            <person name="Arendt D."/>
            <person name="Savage R."/>
            <person name="Osoegawa K."/>
            <person name="de Jong P."/>
            <person name="Lindberg D.R."/>
            <person name="Seaver E.C."/>
            <person name="Weisblat D.A."/>
            <person name="Putnam N.H."/>
            <person name="Grigoriev I.V."/>
            <person name="Rokhsar D.S."/>
        </authorList>
    </citation>
    <scope>NUCLEOTIDE SEQUENCE</scope>
    <source>
        <strain evidence="6">I ESC-2004</strain>
    </source>
</reference>
<accession>R7UMD3</accession>
<feature type="compositionally biased region" description="Polar residues" evidence="2">
    <location>
        <begin position="75"/>
        <end position="96"/>
    </location>
</feature>
<dbReference type="PANTHER" id="PTHR31997:SF1">
    <property type="entry name" value="AGAP003710-PA"/>
    <property type="match status" value="1"/>
</dbReference>
<evidence type="ECO:0000313" key="6">
    <source>
        <dbReference type="Proteomes" id="UP000014760"/>
    </source>
</evidence>
<evidence type="ECO:0000256" key="2">
    <source>
        <dbReference type="SAM" id="MobiDB-lite"/>
    </source>
</evidence>
<feature type="region of interest" description="Disordered" evidence="2">
    <location>
        <begin position="468"/>
        <end position="530"/>
    </location>
</feature>
<feature type="domain" description="DUF3719" evidence="3">
    <location>
        <begin position="143"/>
        <end position="204"/>
    </location>
</feature>
<reference evidence="5" key="3">
    <citation type="submission" date="2015-06" db="UniProtKB">
        <authorList>
            <consortium name="EnsemblMetazoa"/>
        </authorList>
    </citation>
    <scope>IDENTIFICATION</scope>
</reference>
<dbReference type="EMBL" id="KB300094">
    <property type="protein sequence ID" value="ELU07263.1"/>
    <property type="molecule type" value="Genomic_DNA"/>
</dbReference>
<evidence type="ECO:0000313" key="4">
    <source>
        <dbReference type="EMBL" id="ELU07263.1"/>
    </source>
</evidence>
<dbReference type="PANTHER" id="PTHR31997">
    <property type="entry name" value="AGAP003710-PA"/>
    <property type="match status" value="1"/>
</dbReference>
<feature type="compositionally biased region" description="Basic residues" evidence="2">
    <location>
        <begin position="472"/>
        <end position="482"/>
    </location>
</feature>
<dbReference type="OrthoDB" id="2134133at2759"/>
<dbReference type="InterPro" id="IPR039630">
    <property type="entry name" value="FAM149"/>
</dbReference>
<comment type="similarity">
    <text evidence="1">Belongs to the FAM149 family.</text>
</comment>
<protein>
    <recommendedName>
        <fullName evidence="3">DUF3719 domain-containing protein</fullName>
    </recommendedName>
</protein>
<evidence type="ECO:0000259" key="3">
    <source>
        <dbReference type="Pfam" id="PF12516"/>
    </source>
</evidence>
<dbReference type="AlphaFoldDB" id="R7UMD3"/>
<organism evidence="4">
    <name type="scientific">Capitella teleta</name>
    <name type="common">Polychaete worm</name>
    <dbReference type="NCBI Taxonomy" id="283909"/>
    <lineage>
        <taxon>Eukaryota</taxon>
        <taxon>Metazoa</taxon>
        <taxon>Spiralia</taxon>
        <taxon>Lophotrochozoa</taxon>
        <taxon>Annelida</taxon>
        <taxon>Polychaeta</taxon>
        <taxon>Sedentaria</taxon>
        <taxon>Scolecida</taxon>
        <taxon>Capitellidae</taxon>
        <taxon>Capitella</taxon>
    </lineage>
</organism>
<gene>
    <name evidence="4" type="ORF">CAPTEDRAFT_190185</name>
</gene>
<keyword evidence="6" id="KW-1185">Reference proteome</keyword>
<reference evidence="4 6" key="2">
    <citation type="journal article" date="2013" name="Nature">
        <title>Insights into bilaterian evolution from three spiralian genomes.</title>
        <authorList>
            <person name="Simakov O."/>
            <person name="Marletaz F."/>
            <person name="Cho S.J."/>
            <person name="Edsinger-Gonzales E."/>
            <person name="Havlak P."/>
            <person name="Hellsten U."/>
            <person name="Kuo D.H."/>
            <person name="Larsson T."/>
            <person name="Lv J."/>
            <person name="Arendt D."/>
            <person name="Savage R."/>
            <person name="Osoegawa K."/>
            <person name="de Jong P."/>
            <person name="Grimwood J."/>
            <person name="Chapman J.A."/>
            <person name="Shapiro H."/>
            <person name="Aerts A."/>
            <person name="Otillar R.P."/>
            <person name="Terry A.Y."/>
            <person name="Boore J.L."/>
            <person name="Grigoriev I.V."/>
            <person name="Lindberg D.R."/>
            <person name="Seaver E.C."/>
            <person name="Weisblat D.A."/>
            <person name="Putnam N.H."/>
            <person name="Rokhsar D.S."/>
        </authorList>
    </citation>
    <scope>NUCLEOTIDE SEQUENCE</scope>
    <source>
        <strain evidence="4 6">I ESC-2004</strain>
    </source>
</reference>